<organism evidence="7 8">
    <name type="scientific">Amniculicola lignicola CBS 123094</name>
    <dbReference type="NCBI Taxonomy" id="1392246"/>
    <lineage>
        <taxon>Eukaryota</taxon>
        <taxon>Fungi</taxon>
        <taxon>Dikarya</taxon>
        <taxon>Ascomycota</taxon>
        <taxon>Pezizomycotina</taxon>
        <taxon>Dothideomycetes</taxon>
        <taxon>Pleosporomycetidae</taxon>
        <taxon>Pleosporales</taxon>
        <taxon>Amniculicolaceae</taxon>
        <taxon>Amniculicola</taxon>
    </lineage>
</organism>
<accession>A0A6A5WN18</accession>
<dbReference type="AlphaFoldDB" id="A0A6A5WN18"/>
<feature type="region of interest" description="Disordered" evidence="6">
    <location>
        <begin position="130"/>
        <end position="184"/>
    </location>
</feature>
<evidence type="ECO:0000313" key="7">
    <source>
        <dbReference type="EMBL" id="KAF2002149.1"/>
    </source>
</evidence>
<dbReference type="EMBL" id="ML977579">
    <property type="protein sequence ID" value="KAF2002149.1"/>
    <property type="molecule type" value="Genomic_DNA"/>
</dbReference>
<reference evidence="7" key="1">
    <citation type="journal article" date="2020" name="Stud. Mycol.">
        <title>101 Dothideomycetes genomes: a test case for predicting lifestyles and emergence of pathogens.</title>
        <authorList>
            <person name="Haridas S."/>
            <person name="Albert R."/>
            <person name="Binder M."/>
            <person name="Bloem J."/>
            <person name="Labutti K."/>
            <person name="Salamov A."/>
            <person name="Andreopoulos B."/>
            <person name="Baker S."/>
            <person name="Barry K."/>
            <person name="Bills G."/>
            <person name="Bluhm B."/>
            <person name="Cannon C."/>
            <person name="Castanera R."/>
            <person name="Culley D."/>
            <person name="Daum C."/>
            <person name="Ezra D."/>
            <person name="Gonzalez J."/>
            <person name="Henrissat B."/>
            <person name="Kuo A."/>
            <person name="Liang C."/>
            <person name="Lipzen A."/>
            <person name="Lutzoni F."/>
            <person name="Magnuson J."/>
            <person name="Mondo S."/>
            <person name="Nolan M."/>
            <person name="Ohm R."/>
            <person name="Pangilinan J."/>
            <person name="Park H.-J."/>
            <person name="Ramirez L."/>
            <person name="Alfaro M."/>
            <person name="Sun H."/>
            <person name="Tritt A."/>
            <person name="Yoshinaga Y."/>
            <person name="Zwiers L.-H."/>
            <person name="Turgeon B."/>
            <person name="Goodwin S."/>
            <person name="Spatafora J."/>
            <person name="Crous P."/>
            <person name="Grigoriev I."/>
        </authorList>
    </citation>
    <scope>NUCLEOTIDE SEQUENCE</scope>
    <source>
        <strain evidence="7">CBS 123094</strain>
    </source>
</reference>
<comment type="subcellular location">
    <subcellularLocation>
        <location evidence="1">Nucleus</location>
    </subcellularLocation>
</comment>
<protein>
    <submittedName>
        <fullName evidence="7">Uncharacterized protein</fullName>
    </submittedName>
</protein>
<proteinExistence type="predicted"/>
<evidence type="ECO:0000256" key="2">
    <source>
        <dbReference type="ARBA" id="ARBA00022723"/>
    </source>
</evidence>
<sequence length="210" mass="22867">MTQVHKEQLTSVDNALPGRQTLDVEIFGMEGVPEDLVHQHSLTVTEKHFTDAQEFQLRTGNVMYGFGTGNRPDPKRPKVNDKVDDIAKRIAKFIEDKANGVYVPETALPPAPAHMPTPPPFVTPAGQFFGAPAQPPAATGPQALPRRPQNVPDSAAIAASVDELIAGTQPPAGPAAPEKKSKKERNVKLVYMSEDISPEEKMFERYISAH</sequence>
<evidence type="ECO:0000313" key="8">
    <source>
        <dbReference type="Proteomes" id="UP000799779"/>
    </source>
</evidence>
<evidence type="ECO:0000256" key="4">
    <source>
        <dbReference type="ARBA" id="ARBA00022833"/>
    </source>
</evidence>
<keyword evidence="5" id="KW-0539">Nucleus</keyword>
<evidence type="ECO:0000256" key="5">
    <source>
        <dbReference type="ARBA" id="ARBA00023242"/>
    </source>
</evidence>
<dbReference type="OrthoDB" id="1306014at2759"/>
<dbReference type="GO" id="GO:0008270">
    <property type="term" value="F:zinc ion binding"/>
    <property type="evidence" value="ECO:0007669"/>
    <property type="project" value="UniProtKB-KW"/>
</dbReference>
<feature type="compositionally biased region" description="Low complexity" evidence="6">
    <location>
        <begin position="130"/>
        <end position="145"/>
    </location>
</feature>
<keyword evidence="3" id="KW-0863">Zinc-finger</keyword>
<keyword evidence="4" id="KW-0862">Zinc</keyword>
<dbReference type="Proteomes" id="UP000799779">
    <property type="component" value="Unassembled WGS sequence"/>
</dbReference>
<dbReference type="PANTHER" id="PTHR23215:SF0">
    <property type="entry name" value="BUB3-INTERACTING AND GLEBS MOTIF-CONTAINING PROTEIN ZNF207"/>
    <property type="match status" value="1"/>
</dbReference>
<evidence type="ECO:0000256" key="3">
    <source>
        <dbReference type="ARBA" id="ARBA00022771"/>
    </source>
</evidence>
<gene>
    <name evidence="7" type="ORF">P154DRAFT_521270</name>
</gene>
<evidence type="ECO:0000256" key="1">
    <source>
        <dbReference type="ARBA" id="ARBA00004123"/>
    </source>
</evidence>
<dbReference type="GO" id="GO:0005634">
    <property type="term" value="C:nucleus"/>
    <property type="evidence" value="ECO:0007669"/>
    <property type="project" value="UniProtKB-SubCell"/>
</dbReference>
<keyword evidence="8" id="KW-1185">Reference proteome</keyword>
<evidence type="ECO:0000256" key="6">
    <source>
        <dbReference type="SAM" id="MobiDB-lite"/>
    </source>
</evidence>
<name>A0A6A5WN18_9PLEO</name>
<keyword evidence="2" id="KW-0479">Metal-binding</keyword>
<dbReference type="PANTHER" id="PTHR23215">
    <property type="entry name" value="ZINC FINGER PROTEIN 207"/>
    <property type="match status" value="1"/>
</dbReference>